<proteinExistence type="predicted"/>
<keyword evidence="2" id="KW-1185">Reference proteome</keyword>
<reference evidence="1 2" key="2">
    <citation type="journal article" date="2018" name="Plant J.">
        <title>The Physcomitrella patens chromosome-scale assembly reveals moss genome structure and evolution.</title>
        <authorList>
            <person name="Lang D."/>
            <person name="Ullrich K.K."/>
            <person name="Murat F."/>
            <person name="Fuchs J."/>
            <person name="Jenkins J."/>
            <person name="Haas F.B."/>
            <person name="Piednoel M."/>
            <person name="Gundlach H."/>
            <person name="Van Bel M."/>
            <person name="Meyberg R."/>
            <person name="Vives C."/>
            <person name="Morata J."/>
            <person name="Symeonidi A."/>
            <person name="Hiss M."/>
            <person name="Muchero W."/>
            <person name="Kamisugi Y."/>
            <person name="Saleh O."/>
            <person name="Blanc G."/>
            <person name="Decker E.L."/>
            <person name="van Gessel N."/>
            <person name="Grimwood J."/>
            <person name="Hayes R.D."/>
            <person name="Graham S.W."/>
            <person name="Gunter L.E."/>
            <person name="McDaniel S.F."/>
            <person name="Hoernstein S.N.W."/>
            <person name="Larsson A."/>
            <person name="Li F.W."/>
            <person name="Perroud P.F."/>
            <person name="Phillips J."/>
            <person name="Ranjan P."/>
            <person name="Rokshar D.S."/>
            <person name="Rothfels C.J."/>
            <person name="Schneider L."/>
            <person name="Shu S."/>
            <person name="Stevenson D.W."/>
            <person name="Thummler F."/>
            <person name="Tillich M."/>
            <person name="Villarreal Aguilar J.C."/>
            <person name="Widiez T."/>
            <person name="Wong G.K."/>
            <person name="Wymore A."/>
            <person name="Zhang Y."/>
            <person name="Zimmer A.D."/>
            <person name="Quatrano R.S."/>
            <person name="Mayer K.F.X."/>
            <person name="Goodstein D."/>
            <person name="Casacuberta J.M."/>
            <person name="Vandepoele K."/>
            <person name="Reski R."/>
            <person name="Cuming A.C."/>
            <person name="Tuskan G.A."/>
            <person name="Maumus F."/>
            <person name="Salse J."/>
            <person name="Schmutz J."/>
            <person name="Rensing S.A."/>
        </authorList>
    </citation>
    <scope>NUCLEOTIDE SEQUENCE [LARGE SCALE GENOMIC DNA]</scope>
    <source>
        <strain evidence="1 2">cv. Gransden 2004</strain>
    </source>
</reference>
<dbReference type="EMBL" id="ABEU02000023">
    <property type="status" value="NOT_ANNOTATED_CDS"/>
    <property type="molecule type" value="Genomic_DNA"/>
</dbReference>
<organism evidence="1 2">
    <name type="scientific">Physcomitrium patens</name>
    <name type="common">Spreading-leaved earth moss</name>
    <name type="synonym">Physcomitrella patens</name>
    <dbReference type="NCBI Taxonomy" id="3218"/>
    <lineage>
        <taxon>Eukaryota</taxon>
        <taxon>Viridiplantae</taxon>
        <taxon>Streptophyta</taxon>
        <taxon>Embryophyta</taxon>
        <taxon>Bryophyta</taxon>
        <taxon>Bryophytina</taxon>
        <taxon>Bryopsida</taxon>
        <taxon>Funariidae</taxon>
        <taxon>Funariales</taxon>
        <taxon>Funariaceae</taxon>
        <taxon>Physcomitrium</taxon>
    </lineage>
</organism>
<dbReference type="Gramene" id="Pp3c23_6120V3.2">
    <property type="protein sequence ID" value="Pp3c23_6120V3.2"/>
    <property type="gene ID" value="Pp3c23_6120"/>
</dbReference>
<reference evidence="1" key="3">
    <citation type="submission" date="2020-12" db="UniProtKB">
        <authorList>
            <consortium name="EnsemblPlants"/>
        </authorList>
    </citation>
    <scope>IDENTIFICATION</scope>
</reference>
<name>A0A7I4CJR6_PHYPA</name>
<dbReference type="Proteomes" id="UP000006727">
    <property type="component" value="Chromosome 23"/>
</dbReference>
<reference evidence="1 2" key="1">
    <citation type="journal article" date="2008" name="Science">
        <title>The Physcomitrella genome reveals evolutionary insights into the conquest of land by plants.</title>
        <authorList>
            <person name="Rensing S."/>
            <person name="Lang D."/>
            <person name="Zimmer A."/>
            <person name="Terry A."/>
            <person name="Salamov A."/>
            <person name="Shapiro H."/>
            <person name="Nishiyama T."/>
            <person name="Perroud P.-F."/>
            <person name="Lindquist E."/>
            <person name="Kamisugi Y."/>
            <person name="Tanahashi T."/>
            <person name="Sakakibara K."/>
            <person name="Fujita T."/>
            <person name="Oishi K."/>
            <person name="Shin-I T."/>
            <person name="Kuroki Y."/>
            <person name="Toyoda A."/>
            <person name="Suzuki Y."/>
            <person name="Hashimoto A."/>
            <person name="Yamaguchi K."/>
            <person name="Sugano A."/>
            <person name="Kohara Y."/>
            <person name="Fujiyama A."/>
            <person name="Anterola A."/>
            <person name="Aoki S."/>
            <person name="Ashton N."/>
            <person name="Barbazuk W.B."/>
            <person name="Barker E."/>
            <person name="Bennetzen J."/>
            <person name="Bezanilla M."/>
            <person name="Blankenship R."/>
            <person name="Cho S.H."/>
            <person name="Dutcher S."/>
            <person name="Estelle M."/>
            <person name="Fawcett J.A."/>
            <person name="Gundlach H."/>
            <person name="Hanada K."/>
            <person name="Heyl A."/>
            <person name="Hicks K.A."/>
            <person name="Hugh J."/>
            <person name="Lohr M."/>
            <person name="Mayer K."/>
            <person name="Melkozernov A."/>
            <person name="Murata T."/>
            <person name="Nelson D."/>
            <person name="Pils B."/>
            <person name="Prigge M."/>
            <person name="Reiss B."/>
            <person name="Renner T."/>
            <person name="Rombauts S."/>
            <person name="Rushton P."/>
            <person name="Sanderfoot A."/>
            <person name="Schween G."/>
            <person name="Shiu S.-H."/>
            <person name="Stueber K."/>
            <person name="Theodoulou F.L."/>
            <person name="Tu H."/>
            <person name="Van de Peer Y."/>
            <person name="Verrier P.J."/>
            <person name="Waters E."/>
            <person name="Wood A."/>
            <person name="Yang L."/>
            <person name="Cove D."/>
            <person name="Cuming A."/>
            <person name="Hasebe M."/>
            <person name="Lucas S."/>
            <person name="Mishler D.B."/>
            <person name="Reski R."/>
            <person name="Grigoriev I."/>
            <person name="Quatrano R.S."/>
            <person name="Boore J.L."/>
        </authorList>
    </citation>
    <scope>NUCLEOTIDE SEQUENCE [LARGE SCALE GENOMIC DNA]</scope>
    <source>
        <strain evidence="1 2">cv. Gransden 2004</strain>
    </source>
</reference>
<accession>A0A7I4CJR6</accession>
<sequence length="97" mass="11151">MYFLKTNPNSSWSLLRLLLKACRQIHSYRYAQGKQRGRHWVHIAKNLRVSRLPPPWFAALSRYSIIGTKATCSRNINAANHLRTPKPGLPLSSQPLE</sequence>
<evidence type="ECO:0000313" key="1">
    <source>
        <dbReference type="EnsemblPlants" id="Pp3c23_6120V3.2"/>
    </source>
</evidence>
<dbReference type="EnsemblPlants" id="Pp3c23_6120V3.2">
    <property type="protein sequence ID" value="Pp3c23_6120V3.2"/>
    <property type="gene ID" value="Pp3c23_6120"/>
</dbReference>
<protein>
    <submittedName>
        <fullName evidence="1">Uncharacterized protein</fullName>
    </submittedName>
</protein>
<dbReference type="AlphaFoldDB" id="A0A7I4CJR6"/>
<evidence type="ECO:0000313" key="2">
    <source>
        <dbReference type="Proteomes" id="UP000006727"/>
    </source>
</evidence>